<feature type="region of interest" description="Disordered" evidence="1">
    <location>
        <begin position="1"/>
        <end position="34"/>
    </location>
</feature>
<evidence type="ECO:0000313" key="3">
    <source>
        <dbReference type="EMBL" id="RDX54058.1"/>
    </source>
</evidence>
<dbReference type="SMART" id="SM00225">
    <property type="entry name" value="BTB"/>
    <property type="match status" value="1"/>
</dbReference>
<dbReference type="Gene3D" id="3.30.710.10">
    <property type="entry name" value="Potassium Channel Kv1.1, Chain A"/>
    <property type="match status" value="1"/>
</dbReference>
<sequence length="378" mass="42287">MSNTEPETPMQTPSTSTSGGRADAANPFDRPSEDVVLRTSDETEFYVNKWVLRDISSFFADMFDVPQPTVTKAEDASSDIDLGPSISRLEGSTGDVEVSAPSSPPLPTVIPVTEDATTLGLLLKLCYPSVNLPTFPTFDSMKPVLAAAHKYDIEHVFDVLRPRLREISRKTPVRVFAFAARYGSRGDGSRMSALMQDAARDFLTLPDMWCYADELASIDAATYYRLIMYRNLCTSALQELRHTPLRAWFSGPPWFSQPQEWIWFSCCGQHPGKNWNHDCDQDCTAATWFQAHWARLCDVLGKTPHAEAIRDPKLADQVLQEAYRCEGCRTYKVSGSEQIRRFTNLFAADVEKRLSKISLDNIPCIALTGEPEVPPDEA</sequence>
<reference evidence="3 4" key="1">
    <citation type="journal article" date="2018" name="Biotechnol. Biofuels">
        <title>Integrative visual omics of the white-rot fungus Polyporus brumalis exposes the biotechnological potential of its oxidative enzymes for delignifying raw plant biomass.</title>
        <authorList>
            <person name="Miyauchi S."/>
            <person name="Rancon A."/>
            <person name="Drula E."/>
            <person name="Hage H."/>
            <person name="Chaduli D."/>
            <person name="Favel A."/>
            <person name="Grisel S."/>
            <person name="Henrissat B."/>
            <person name="Herpoel-Gimbert I."/>
            <person name="Ruiz-Duenas F.J."/>
            <person name="Chevret D."/>
            <person name="Hainaut M."/>
            <person name="Lin J."/>
            <person name="Wang M."/>
            <person name="Pangilinan J."/>
            <person name="Lipzen A."/>
            <person name="Lesage-Meessen L."/>
            <person name="Navarro D."/>
            <person name="Riley R."/>
            <person name="Grigoriev I.V."/>
            <person name="Zhou S."/>
            <person name="Raouche S."/>
            <person name="Rosso M.N."/>
        </authorList>
    </citation>
    <scope>NUCLEOTIDE SEQUENCE [LARGE SCALE GENOMIC DNA]</scope>
    <source>
        <strain evidence="3 4">BRFM 1820</strain>
    </source>
</reference>
<keyword evidence="4" id="KW-1185">Reference proteome</keyword>
<feature type="compositionally biased region" description="Polar residues" evidence="1">
    <location>
        <begin position="1"/>
        <end position="19"/>
    </location>
</feature>
<evidence type="ECO:0000259" key="2">
    <source>
        <dbReference type="SMART" id="SM00225"/>
    </source>
</evidence>
<accession>A0A371DNG9</accession>
<evidence type="ECO:0000313" key="4">
    <source>
        <dbReference type="Proteomes" id="UP000256964"/>
    </source>
</evidence>
<dbReference type="AlphaFoldDB" id="A0A371DNG9"/>
<organism evidence="3 4">
    <name type="scientific">Lentinus brumalis</name>
    <dbReference type="NCBI Taxonomy" id="2498619"/>
    <lineage>
        <taxon>Eukaryota</taxon>
        <taxon>Fungi</taxon>
        <taxon>Dikarya</taxon>
        <taxon>Basidiomycota</taxon>
        <taxon>Agaricomycotina</taxon>
        <taxon>Agaricomycetes</taxon>
        <taxon>Polyporales</taxon>
        <taxon>Polyporaceae</taxon>
        <taxon>Lentinus</taxon>
    </lineage>
</organism>
<dbReference type="InterPro" id="IPR011333">
    <property type="entry name" value="SKP1/BTB/POZ_sf"/>
</dbReference>
<dbReference type="InterPro" id="IPR000210">
    <property type="entry name" value="BTB/POZ_dom"/>
</dbReference>
<proteinExistence type="predicted"/>
<gene>
    <name evidence="3" type="ORF">OH76DRAFT_1059743</name>
</gene>
<protein>
    <recommendedName>
        <fullName evidence="2">BTB domain-containing protein</fullName>
    </recommendedName>
</protein>
<dbReference type="OrthoDB" id="3357985at2759"/>
<dbReference type="STRING" id="139420.A0A371DNG9"/>
<feature type="domain" description="BTB" evidence="2">
    <location>
        <begin position="33"/>
        <end position="168"/>
    </location>
</feature>
<dbReference type="SUPFAM" id="SSF54695">
    <property type="entry name" value="POZ domain"/>
    <property type="match status" value="1"/>
</dbReference>
<name>A0A371DNG9_9APHY</name>
<evidence type="ECO:0000256" key="1">
    <source>
        <dbReference type="SAM" id="MobiDB-lite"/>
    </source>
</evidence>
<dbReference type="Proteomes" id="UP000256964">
    <property type="component" value="Unassembled WGS sequence"/>
</dbReference>
<dbReference type="EMBL" id="KZ857385">
    <property type="protein sequence ID" value="RDX54058.1"/>
    <property type="molecule type" value="Genomic_DNA"/>
</dbReference>